<evidence type="ECO:0000259" key="1">
    <source>
        <dbReference type="Pfam" id="PF02214"/>
    </source>
</evidence>
<dbReference type="PANTHER" id="PTHR14499:SF3">
    <property type="entry name" value="BTB_POZ DOMAIN-CONTAINING PROTEIN KCTD14"/>
    <property type="match status" value="1"/>
</dbReference>
<dbReference type="Proteomes" id="UP001652624">
    <property type="component" value="Chromosome 17"/>
</dbReference>
<protein>
    <submittedName>
        <fullName evidence="4">BTB/POZ domain-containing protein KCTD14</fullName>
    </submittedName>
</protein>
<dbReference type="InterPro" id="IPR011333">
    <property type="entry name" value="SKP1/BTB/POZ_sf"/>
</dbReference>
<dbReference type="Pfam" id="PF25611">
    <property type="entry name" value="KCTD_C"/>
    <property type="match status" value="1"/>
</dbReference>
<feature type="domain" description="KCTD7/14 C-terminal" evidence="2">
    <location>
        <begin position="125"/>
        <end position="243"/>
    </location>
</feature>
<dbReference type="InterPro" id="IPR003131">
    <property type="entry name" value="T1-type_BTB"/>
</dbReference>
<dbReference type="RefSeq" id="XP_060032682.1">
    <property type="nucleotide sequence ID" value="XM_060176699.1"/>
</dbReference>
<dbReference type="SUPFAM" id="SSF54695">
    <property type="entry name" value="POZ domain"/>
    <property type="match status" value="1"/>
</dbReference>
<sequence>MSLTPVLRLSKPEEHTGQMTMPPFLVVQLNVGGILYTTTLGTLQKVPGSKLAEMFSNPCKVCRDAEDRFFIDRPGACFGPILDYLRSGQVPTQRVEDVYREAQFYDLQPLLRLLEDTPQMFGEQVARRQFVLRVPSYNENLELLVRLARAEAMAARRSVVLVCAVHTDQDLAFCVQSLRNLENCQRSVVKFGPWKAAPDDDDLLDCVLMDIRAQGYQVTRKPSTEKAVQAKASSYFHTFLFTWW</sequence>
<dbReference type="GeneID" id="103119439"/>
<feature type="domain" description="Potassium channel tetramerisation-type BTB" evidence="1">
    <location>
        <begin position="27"/>
        <end position="110"/>
    </location>
</feature>
<name>A0ABM3W7Y0_ERIEU</name>
<keyword evidence="3" id="KW-1185">Reference proteome</keyword>
<reference evidence="4" key="1">
    <citation type="submission" date="2025-08" db="UniProtKB">
        <authorList>
            <consortium name="RefSeq"/>
        </authorList>
    </citation>
    <scope>IDENTIFICATION</scope>
</reference>
<dbReference type="InterPro" id="IPR057890">
    <property type="entry name" value="KCTD7/14_C"/>
</dbReference>
<organism evidence="3 4">
    <name type="scientific">Erinaceus europaeus</name>
    <name type="common">Western European hedgehog</name>
    <dbReference type="NCBI Taxonomy" id="9365"/>
    <lineage>
        <taxon>Eukaryota</taxon>
        <taxon>Metazoa</taxon>
        <taxon>Chordata</taxon>
        <taxon>Craniata</taxon>
        <taxon>Vertebrata</taxon>
        <taxon>Euteleostomi</taxon>
        <taxon>Mammalia</taxon>
        <taxon>Eutheria</taxon>
        <taxon>Laurasiatheria</taxon>
        <taxon>Eulipotyphla</taxon>
        <taxon>Erinaceidae</taxon>
        <taxon>Erinaceinae</taxon>
        <taxon>Erinaceus</taxon>
    </lineage>
</organism>
<gene>
    <name evidence="4" type="primary">KCTD14</name>
</gene>
<dbReference type="Pfam" id="PF02214">
    <property type="entry name" value="BTB_2"/>
    <property type="match status" value="1"/>
</dbReference>
<dbReference type="Gene3D" id="3.30.710.10">
    <property type="entry name" value="Potassium Channel Kv1.1, Chain A"/>
    <property type="match status" value="1"/>
</dbReference>
<evidence type="ECO:0000313" key="3">
    <source>
        <dbReference type="Proteomes" id="UP001652624"/>
    </source>
</evidence>
<accession>A0ABM3W7Y0</accession>
<evidence type="ECO:0000259" key="2">
    <source>
        <dbReference type="Pfam" id="PF25611"/>
    </source>
</evidence>
<proteinExistence type="predicted"/>
<dbReference type="PANTHER" id="PTHR14499">
    <property type="entry name" value="POTASSIUM CHANNEL TETRAMERIZATION DOMAIN-CONTAINING"/>
    <property type="match status" value="1"/>
</dbReference>
<evidence type="ECO:0000313" key="4">
    <source>
        <dbReference type="RefSeq" id="XP_060032682.1"/>
    </source>
</evidence>